<evidence type="ECO:0000256" key="1">
    <source>
        <dbReference type="SAM" id="MobiDB-lite"/>
    </source>
</evidence>
<organism evidence="2 3">
    <name type="scientific">Knoellia koreensis</name>
    <dbReference type="NCBI Taxonomy" id="2730921"/>
    <lineage>
        <taxon>Bacteria</taxon>
        <taxon>Bacillati</taxon>
        <taxon>Actinomycetota</taxon>
        <taxon>Actinomycetes</taxon>
        <taxon>Micrococcales</taxon>
        <taxon>Intrasporangiaceae</taxon>
        <taxon>Knoellia</taxon>
    </lineage>
</organism>
<reference evidence="2 3" key="1">
    <citation type="submission" date="2020-04" db="EMBL/GenBank/DDBJ databases">
        <title>Knoellia sp. isolate from air conditioner.</title>
        <authorList>
            <person name="Chea S."/>
            <person name="Kim D.-U."/>
        </authorList>
    </citation>
    <scope>NUCLEOTIDE SEQUENCE [LARGE SCALE GENOMIC DNA]</scope>
    <source>
        <strain evidence="2 3">DB2414S</strain>
    </source>
</reference>
<dbReference type="AlphaFoldDB" id="A0A849HLF6"/>
<feature type="region of interest" description="Disordered" evidence="1">
    <location>
        <begin position="56"/>
        <end position="75"/>
    </location>
</feature>
<evidence type="ECO:0000313" key="3">
    <source>
        <dbReference type="Proteomes" id="UP000588586"/>
    </source>
</evidence>
<sequence>MIAVPRPTDPEPQGRDLIEWSNVPRHFLRPLDPTDDIPTLLELHYERLIELPQPTTDTITFDRRPPEPVYDESPF</sequence>
<proteinExistence type="predicted"/>
<dbReference type="EMBL" id="JABEPQ010000006">
    <property type="protein sequence ID" value="NNM48172.1"/>
    <property type="molecule type" value="Genomic_DNA"/>
</dbReference>
<dbReference type="RefSeq" id="WP_171245291.1">
    <property type="nucleotide sequence ID" value="NZ_JABEPQ010000006.1"/>
</dbReference>
<accession>A0A849HLF6</accession>
<comment type="caution">
    <text evidence="2">The sequence shown here is derived from an EMBL/GenBank/DDBJ whole genome shotgun (WGS) entry which is preliminary data.</text>
</comment>
<dbReference type="Proteomes" id="UP000588586">
    <property type="component" value="Unassembled WGS sequence"/>
</dbReference>
<gene>
    <name evidence="2" type="ORF">HJG52_19470</name>
</gene>
<evidence type="ECO:0000313" key="2">
    <source>
        <dbReference type="EMBL" id="NNM48172.1"/>
    </source>
</evidence>
<protein>
    <submittedName>
        <fullName evidence="2">Uncharacterized protein</fullName>
    </submittedName>
</protein>
<name>A0A849HLF6_9MICO</name>
<keyword evidence="3" id="KW-1185">Reference proteome</keyword>